<dbReference type="AlphaFoldDB" id="A0A507D2B4"/>
<dbReference type="Gene3D" id="1.10.510.10">
    <property type="entry name" value="Transferase(Phosphotransferase) domain 1"/>
    <property type="match status" value="1"/>
</dbReference>
<dbReference type="EMBL" id="QEAM01000136">
    <property type="protein sequence ID" value="TPX45612.1"/>
    <property type="molecule type" value="Genomic_DNA"/>
</dbReference>
<dbReference type="InterPro" id="IPR000719">
    <property type="entry name" value="Prot_kinase_dom"/>
</dbReference>
<name>A0A507D2B4_9FUNG</name>
<dbReference type="InterPro" id="IPR017441">
    <property type="entry name" value="Protein_kinase_ATP_BS"/>
</dbReference>
<feature type="compositionally biased region" description="Polar residues" evidence="4">
    <location>
        <begin position="346"/>
        <end position="362"/>
    </location>
</feature>
<gene>
    <name evidence="6" type="ORF">SeLEV6574_g03782</name>
</gene>
<proteinExistence type="predicted"/>
<feature type="compositionally biased region" description="Low complexity" evidence="4">
    <location>
        <begin position="1"/>
        <end position="30"/>
    </location>
</feature>
<dbReference type="PANTHER" id="PTHR24346">
    <property type="entry name" value="MAP/MICROTUBULE AFFINITY-REGULATING KINASE"/>
    <property type="match status" value="1"/>
</dbReference>
<dbReference type="PANTHER" id="PTHR24346:SF110">
    <property type="entry name" value="NON-SPECIFIC SERINE_THREONINE PROTEIN KINASE"/>
    <property type="match status" value="1"/>
</dbReference>
<dbReference type="PROSITE" id="PS00108">
    <property type="entry name" value="PROTEIN_KINASE_ST"/>
    <property type="match status" value="1"/>
</dbReference>
<dbReference type="GO" id="GO:0004674">
    <property type="term" value="F:protein serine/threonine kinase activity"/>
    <property type="evidence" value="ECO:0007669"/>
    <property type="project" value="TreeGrafter"/>
</dbReference>
<evidence type="ECO:0000259" key="5">
    <source>
        <dbReference type="PROSITE" id="PS50011"/>
    </source>
</evidence>
<feature type="region of interest" description="Disordered" evidence="4">
    <location>
        <begin position="571"/>
        <end position="596"/>
    </location>
</feature>
<evidence type="ECO:0000256" key="3">
    <source>
        <dbReference type="PROSITE-ProRule" id="PRU10141"/>
    </source>
</evidence>
<dbReference type="InterPro" id="IPR008271">
    <property type="entry name" value="Ser/Thr_kinase_AS"/>
</dbReference>
<evidence type="ECO:0000256" key="4">
    <source>
        <dbReference type="SAM" id="MobiDB-lite"/>
    </source>
</evidence>
<dbReference type="Proteomes" id="UP000320475">
    <property type="component" value="Unassembled WGS sequence"/>
</dbReference>
<feature type="binding site" evidence="3">
    <location>
        <position position="470"/>
    </location>
    <ligand>
        <name>ATP</name>
        <dbReference type="ChEBI" id="CHEBI:30616"/>
    </ligand>
</feature>
<dbReference type="GO" id="GO:0035556">
    <property type="term" value="P:intracellular signal transduction"/>
    <property type="evidence" value="ECO:0007669"/>
    <property type="project" value="TreeGrafter"/>
</dbReference>
<dbReference type="GO" id="GO:0000226">
    <property type="term" value="P:microtubule cytoskeleton organization"/>
    <property type="evidence" value="ECO:0007669"/>
    <property type="project" value="TreeGrafter"/>
</dbReference>
<keyword evidence="2 3" id="KW-0067">ATP-binding</keyword>
<dbReference type="Gene3D" id="3.30.200.20">
    <property type="entry name" value="Phosphorylase Kinase, domain 1"/>
    <property type="match status" value="1"/>
</dbReference>
<feature type="region of interest" description="Disordered" evidence="4">
    <location>
        <begin position="309"/>
        <end position="363"/>
    </location>
</feature>
<evidence type="ECO:0000256" key="1">
    <source>
        <dbReference type="ARBA" id="ARBA00022741"/>
    </source>
</evidence>
<dbReference type="GO" id="GO:0005524">
    <property type="term" value="F:ATP binding"/>
    <property type="evidence" value="ECO:0007669"/>
    <property type="project" value="UniProtKB-UniRule"/>
</dbReference>
<keyword evidence="1 3" id="KW-0547">Nucleotide-binding</keyword>
<feature type="domain" description="Protein kinase" evidence="5">
    <location>
        <begin position="436"/>
        <end position="719"/>
    </location>
</feature>
<dbReference type="OrthoDB" id="4062651at2759"/>
<evidence type="ECO:0000256" key="2">
    <source>
        <dbReference type="ARBA" id="ARBA00022840"/>
    </source>
</evidence>
<sequence>MTSNASGNANANANGNGNGNGSRNRNRNGNGPAGGGSWQKEFAYRGTQLVKQIDTSYPTDDHPYTPSPVAELLHFSNSLYFLRDNNAREPRIPTTVRIRNKYLLNHTRIPSVDSPDFEKPSLQPDLAGSVPASPSLLPANIPVPTQDCHKSLITTTAPSIPSHSPTSPSSLLVSPYNPPQPRVAGMLNRISQPVSSSLSMALSQGKRPASTSPLASNPPTPSDISSTACCSKVAAELWPSNSLESALDTADRLGLGLLHPSATLFHQSVQSLDSDELSSAMQYESPLPIPHNVVPIPHQRDCRGSLTGLGHAIPIASTPGPSRPKSRSISLSDSSLADFERRPSNADATSPFTSNSSPNLYSQDLKRTGSLKITVKKRDSMQYGSTPILQGSVNASAYSSITPSPAVSFLSGLADRMNSMAPLDGVYREGDQVGEYTLVKQIGTGAFSTVFEAVTVADPSKTVAIKVICKEQRDMPPRNLFRLIEHEVWIWRPLRHPHIVAMLDILEADDALFIVSELAKVSAVKYLHEVANIVHRDIKCENILLATLDPPHALLTDFGLSEYIPPNASTSPTMDISGGGSTSSPTSTTSPSLLNPNGSATSITSLSSIVPPDAIFCAGSLHYCAPEELRASPGTNPRSPIADVWSMGCVLYAMLAGQLPFGDTFLPRLQMSIINGRYDEKRLREYGVSRDAEILIKGMLTVKSESRWTLSQVCSSAWVQGSDFDFNEGSGEVKVPGRLLLKKLTIGAADESLSEN</sequence>
<feature type="compositionally biased region" description="Low complexity" evidence="4">
    <location>
        <begin position="327"/>
        <end position="336"/>
    </location>
</feature>
<feature type="compositionally biased region" description="Low complexity" evidence="4">
    <location>
        <begin position="582"/>
        <end position="592"/>
    </location>
</feature>
<accession>A0A507D2B4</accession>
<dbReference type="SUPFAM" id="SSF56112">
    <property type="entry name" value="Protein kinase-like (PK-like)"/>
    <property type="match status" value="1"/>
</dbReference>
<dbReference type="GO" id="GO:0005737">
    <property type="term" value="C:cytoplasm"/>
    <property type="evidence" value="ECO:0007669"/>
    <property type="project" value="TreeGrafter"/>
</dbReference>
<comment type="caution">
    <text evidence="6">The sequence shown here is derived from an EMBL/GenBank/DDBJ whole genome shotgun (WGS) entry which is preliminary data.</text>
</comment>
<dbReference type="InterPro" id="IPR011009">
    <property type="entry name" value="Kinase-like_dom_sf"/>
</dbReference>
<dbReference type="VEuPathDB" id="FungiDB:SeMB42_g04526"/>
<dbReference type="Pfam" id="PF00069">
    <property type="entry name" value="Pkinase"/>
    <property type="match status" value="3"/>
</dbReference>
<dbReference type="PROSITE" id="PS00107">
    <property type="entry name" value="PROTEIN_KINASE_ATP"/>
    <property type="match status" value="1"/>
</dbReference>
<reference evidence="6 7" key="1">
    <citation type="journal article" date="2019" name="Sci. Rep.">
        <title>Comparative genomics of chytrid fungi reveal insights into the obligate biotrophic and pathogenic lifestyle of Synchytrium endobioticum.</title>
        <authorList>
            <person name="van de Vossenberg B.T.L.H."/>
            <person name="Warris S."/>
            <person name="Nguyen H.D.T."/>
            <person name="van Gent-Pelzer M.P.E."/>
            <person name="Joly D.L."/>
            <person name="van de Geest H.C."/>
            <person name="Bonants P.J.M."/>
            <person name="Smith D.S."/>
            <person name="Levesque C.A."/>
            <person name="van der Lee T.A.J."/>
        </authorList>
    </citation>
    <scope>NUCLEOTIDE SEQUENCE [LARGE SCALE GENOMIC DNA]</scope>
    <source>
        <strain evidence="6 7">LEV6574</strain>
    </source>
</reference>
<dbReference type="PROSITE" id="PS50011">
    <property type="entry name" value="PROTEIN_KINASE_DOM"/>
    <property type="match status" value="1"/>
</dbReference>
<dbReference type="SMART" id="SM00220">
    <property type="entry name" value="S_TKc"/>
    <property type="match status" value="1"/>
</dbReference>
<evidence type="ECO:0000313" key="7">
    <source>
        <dbReference type="Proteomes" id="UP000320475"/>
    </source>
</evidence>
<feature type="region of interest" description="Disordered" evidence="4">
    <location>
        <begin position="195"/>
        <end position="226"/>
    </location>
</feature>
<organism evidence="6 7">
    <name type="scientific">Synchytrium endobioticum</name>
    <dbReference type="NCBI Taxonomy" id="286115"/>
    <lineage>
        <taxon>Eukaryota</taxon>
        <taxon>Fungi</taxon>
        <taxon>Fungi incertae sedis</taxon>
        <taxon>Chytridiomycota</taxon>
        <taxon>Chytridiomycota incertae sedis</taxon>
        <taxon>Chytridiomycetes</taxon>
        <taxon>Synchytriales</taxon>
        <taxon>Synchytriaceae</taxon>
        <taxon>Synchytrium</taxon>
    </lineage>
</organism>
<feature type="region of interest" description="Disordered" evidence="4">
    <location>
        <begin position="1"/>
        <end position="39"/>
    </location>
</feature>
<protein>
    <recommendedName>
        <fullName evidence="5">Protein kinase domain-containing protein</fullName>
    </recommendedName>
</protein>
<evidence type="ECO:0000313" key="6">
    <source>
        <dbReference type="EMBL" id="TPX45612.1"/>
    </source>
</evidence>